<feature type="non-terminal residue" evidence="1">
    <location>
        <position position="1"/>
    </location>
</feature>
<accession>A0A0B6XTS4</accession>
<reference evidence="1" key="1">
    <citation type="submission" date="2014-12" db="EMBL/GenBank/DDBJ databases">
        <title>Insight into the proteome of Arion vulgaris.</title>
        <authorList>
            <person name="Aradska J."/>
            <person name="Bulat T."/>
            <person name="Smidak R."/>
            <person name="Sarate P."/>
            <person name="Gangsoo J."/>
            <person name="Sialana F."/>
            <person name="Bilban M."/>
            <person name="Lubec G."/>
        </authorList>
    </citation>
    <scope>NUCLEOTIDE SEQUENCE</scope>
    <source>
        <tissue evidence="1">Skin</tissue>
    </source>
</reference>
<dbReference type="EMBL" id="HACG01000428">
    <property type="protein sequence ID" value="CEK47293.1"/>
    <property type="molecule type" value="Transcribed_RNA"/>
</dbReference>
<protein>
    <submittedName>
        <fullName evidence="1">Uncharacterized protein</fullName>
    </submittedName>
</protein>
<gene>
    <name evidence="1" type="primary">ORF1040</name>
</gene>
<name>A0A0B6XTS4_9EUPU</name>
<feature type="non-terminal residue" evidence="1">
    <location>
        <position position="90"/>
    </location>
</feature>
<dbReference type="AlphaFoldDB" id="A0A0B6XTS4"/>
<evidence type="ECO:0000313" key="1">
    <source>
        <dbReference type="EMBL" id="CEK47293.1"/>
    </source>
</evidence>
<organism evidence="1">
    <name type="scientific">Arion vulgaris</name>
    <dbReference type="NCBI Taxonomy" id="1028688"/>
    <lineage>
        <taxon>Eukaryota</taxon>
        <taxon>Metazoa</taxon>
        <taxon>Spiralia</taxon>
        <taxon>Lophotrochozoa</taxon>
        <taxon>Mollusca</taxon>
        <taxon>Gastropoda</taxon>
        <taxon>Heterobranchia</taxon>
        <taxon>Euthyneura</taxon>
        <taxon>Panpulmonata</taxon>
        <taxon>Eupulmonata</taxon>
        <taxon>Stylommatophora</taxon>
        <taxon>Helicina</taxon>
        <taxon>Arionoidea</taxon>
        <taxon>Arionidae</taxon>
        <taxon>Arion</taxon>
    </lineage>
</organism>
<proteinExistence type="predicted"/>
<sequence>YKEKMELDKNKSKNLLHYIQTMRDEIAMNEDTINQTTSFAFEKSTWWFDNMTSFLNILFEIQTEMATEILRSLDQSVHLVNEEISLSITL</sequence>